<dbReference type="Proteomes" id="UP000799754">
    <property type="component" value="Unassembled WGS sequence"/>
</dbReference>
<reference evidence="1" key="1">
    <citation type="journal article" date="2020" name="Stud. Mycol.">
        <title>101 Dothideomycetes genomes: a test case for predicting lifestyles and emergence of pathogens.</title>
        <authorList>
            <person name="Haridas S."/>
            <person name="Albert R."/>
            <person name="Binder M."/>
            <person name="Bloem J."/>
            <person name="Labutti K."/>
            <person name="Salamov A."/>
            <person name="Andreopoulos B."/>
            <person name="Baker S."/>
            <person name="Barry K."/>
            <person name="Bills G."/>
            <person name="Bluhm B."/>
            <person name="Cannon C."/>
            <person name="Castanera R."/>
            <person name="Culley D."/>
            <person name="Daum C."/>
            <person name="Ezra D."/>
            <person name="Gonzalez J."/>
            <person name="Henrissat B."/>
            <person name="Kuo A."/>
            <person name="Liang C."/>
            <person name="Lipzen A."/>
            <person name="Lutzoni F."/>
            <person name="Magnuson J."/>
            <person name="Mondo S."/>
            <person name="Nolan M."/>
            <person name="Ohm R."/>
            <person name="Pangilinan J."/>
            <person name="Park H.-J."/>
            <person name="Ramirez L."/>
            <person name="Alfaro M."/>
            <person name="Sun H."/>
            <person name="Tritt A."/>
            <person name="Yoshinaga Y."/>
            <person name="Zwiers L.-H."/>
            <person name="Turgeon B."/>
            <person name="Goodwin S."/>
            <person name="Spatafora J."/>
            <person name="Crous P."/>
            <person name="Grigoriev I."/>
        </authorList>
    </citation>
    <scope>NUCLEOTIDE SEQUENCE</scope>
    <source>
        <strain evidence="1">CBS 525.71</strain>
    </source>
</reference>
<protein>
    <submittedName>
        <fullName evidence="1">Uncharacterized protein</fullName>
    </submittedName>
</protein>
<proteinExistence type="predicted"/>
<keyword evidence="2" id="KW-1185">Reference proteome</keyword>
<sequence length="460" mass="52008">MTELAVTNPAAWHSAHNTLPYSRHDSSCFVSPGLSHDLLFIMLSRLRSLDGESPEQVEHLLFGPTAAAAPVSPPKPHRHEPGVETQTEFTSAFDQSKEAPPFPYESLGRNQMRLLRLTGQANGQIRGELVTTNFPPGSMFSRTKPFTCLSYMWGPPSTVDASSHVLINDHPFTVSPNLKSFLACYVAEKLVPIDDATDNKYLWVDETSTGAYIWIDQICIDQSNVSEKNAQVSRMDEIYRNATGGTIVWLGDPRAESYLGKGLSNAIWDITRDLVDRMTALAESVRGSNDAYTICKKHMSCEDMKFLSQIVSDMVSNPYWSRMWIIQEVLLSPKLKLMYGPHVFPYETIHAIGSFDYYRDSTNFTPPRVYELWTDKRWFKADQGMELSRALKWIEGECCNKRDKVFAVMGTVKPDERALLRIDYAMPTEQLFANTLREKGVTSGTFRASISWRLASRNQT</sequence>
<comment type="caution">
    <text evidence="1">The sequence shown here is derived from an EMBL/GenBank/DDBJ whole genome shotgun (WGS) entry which is preliminary data.</text>
</comment>
<evidence type="ECO:0000313" key="2">
    <source>
        <dbReference type="Proteomes" id="UP000799754"/>
    </source>
</evidence>
<name>A0ACB6SEF1_9PLEO</name>
<evidence type="ECO:0000313" key="1">
    <source>
        <dbReference type="EMBL" id="KAF2632357.1"/>
    </source>
</evidence>
<organism evidence="1 2">
    <name type="scientific">Macroventuria anomochaeta</name>
    <dbReference type="NCBI Taxonomy" id="301207"/>
    <lineage>
        <taxon>Eukaryota</taxon>
        <taxon>Fungi</taxon>
        <taxon>Dikarya</taxon>
        <taxon>Ascomycota</taxon>
        <taxon>Pezizomycotina</taxon>
        <taxon>Dothideomycetes</taxon>
        <taxon>Pleosporomycetidae</taxon>
        <taxon>Pleosporales</taxon>
        <taxon>Pleosporineae</taxon>
        <taxon>Didymellaceae</taxon>
        <taxon>Macroventuria</taxon>
    </lineage>
</organism>
<dbReference type="EMBL" id="MU006703">
    <property type="protein sequence ID" value="KAF2632357.1"/>
    <property type="molecule type" value="Genomic_DNA"/>
</dbReference>
<accession>A0ACB6SEF1</accession>
<gene>
    <name evidence="1" type="ORF">BU25DRAFT_445422</name>
</gene>